<reference evidence="6" key="2">
    <citation type="submission" date="2015-06" db="UniProtKB">
        <authorList>
            <consortium name="EnsemblProtists"/>
        </authorList>
    </citation>
    <scope>IDENTIFICATION</scope>
    <source>
        <strain evidence="6">Emoy2</strain>
    </source>
</reference>
<name>M4BVP7_HYAAE</name>
<dbReference type="InterPro" id="IPR042491">
    <property type="entry name" value="Vps35_C"/>
</dbReference>
<comment type="similarity">
    <text evidence="2">Belongs to the VPS35 family.</text>
</comment>
<sequence>MVTVLASQDTLSVSCVRLYLQCALVADDCAFETVACEFIAQALTVYEDHITLAREQLRAFELIVASLHATCNLSSANYEALATKITQYSAQLPRKNEQASMVLKCAHLFWHPCQEDGKRVRECLQRSLRITDSMKDAPSKQIPLFLDILEATPEVTLKYLVGLSALIRDHLDTMEHGLMRKEGEVRYRAIESYMEAMDTCDVPSSPSSRYEAK</sequence>
<dbReference type="eggNOG" id="KOG1107">
    <property type="taxonomic scope" value="Eukaryota"/>
</dbReference>
<evidence type="ECO:0000256" key="1">
    <source>
        <dbReference type="ARBA" id="ARBA00004170"/>
    </source>
</evidence>
<evidence type="ECO:0000256" key="5">
    <source>
        <dbReference type="ARBA" id="ARBA00023136"/>
    </source>
</evidence>
<keyword evidence="7" id="KW-1185">Reference proteome</keyword>
<proteinExistence type="inferred from homology"/>
<dbReference type="EMBL" id="JH597984">
    <property type="status" value="NOT_ANNOTATED_CDS"/>
    <property type="molecule type" value="Genomic_DNA"/>
</dbReference>
<dbReference type="GO" id="GO:0005829">
    <property type="term" value="C:cytosol"/>
    <property type="evidence" value="ECO:0007669"/>
    <property type="project" value="GOC"/>
</dbReference>
<reference evidence="7" key="1">
    <citation type="journal article" date="2010" name="Science">
        <title>Signatures of adaptation to obligate biotrophy in the Hyaloperonospora arabidopsidis genome.</title>
        <authorList>
            <person name="Baxter L."/>
            <person name="Tripathy S."/>
            <person name="Ishaque N."/>
            <person name="Boot N."/>
            <person name="Cabral A."/>
            <person name="Kemen E."/>
            <person name="Thines M."/>
            <person name="Ah-Fong A."/>
            <person name="Anderson R."/>
            <person name="Badejoko W."/>
            <person name="Bittner-Eddy P."/>
            <person name="Boore J.L."/>
            <person name="Chibucos M.C."/>
            <person name="Coates M."/>
            <person name="Dehal P."/>
            <person name="Delehaunty K."/>
            <person name="Dong S."/>
            <person name="Downton P."/>
            <person name="Dumas B."/>
            <person name="Fabro G."/>
            <person name="Fronick C."/>
            <person name="Fuerstenberg S.I."/>
            <person name="Fulton L."/>
            <person name="Gaulin E."/>
            <person name="Govers F."/>
            <person name="Hughes L."/>
            <person name="Humphray S."/>
            <person name="Jiang R.H."/>
            <person name="Judelson H."/>
            <person name="Kamoun S."/>
            <person name="Kyung K."/>
            <person name="Meijer H."/>
            <person name="Minx P."/>
            <person name="Morris P."/>
            <person name="Nelson J."/>
            <person name="Phuntumart V."/>
            <person name="Qutob D."/>
            <person name="Rehmany A."/>
            <person name="Rougon-Cardoso A."/>
            <person name="Ryden P."/>
            <person name="Torto-Alalibo T."/>
            <person name="Studholme D."/>
            <person name="Wang Y."/>
            <person name="Win J."/>
            <person name="Wood J."/>
            <person name="Clifton S.W."/>
            <person name="Rogers J."/>
            <person name="Van den Ackerveken G."/>
            <person name="Jones J.D."/>
            <person name="McDowell J.M."/>
            <person name="Beynon J."/>
            <person name="Tyler B.M."/>
        </authorList>
    </citation>
    <scope>NUCLEOTIDE SEQUENCE [LARGE SCALE GENOMIC DNA]</scope>
    <source>
        <strain evidence="7">Emoy2</strain>
    </source>
</reference>
<dbReference type="HOGENOM" id="CLU_1296532_0_0_1"/>
<dbReference type="InParanoid" id="M4BVP7"/>
<evidence type="ECO:0000256" key="4">
    <source>
        <dbReference type="ARBA" id="ARBA00022927"/>
    </source>
</evidence>
<protein>
    <submittedName>
        <fullName evidence="6">Uncharacterized protein</fullName>
    </submittedName>
</protein>
<dbReference type="Pfam" id="PF03635">
    <property type="entry name" value="Vps35"/>
    <property type="match status" value="1"/>
</dbReference>
<dbReference type="EnsemblProtists" id="HpaT810591">
    <property type="protein sequence ID" value="HpaP810591"/>
    <property type="gene ID" value="HpaG810591"/>
</dbReference>
<dbReference type="AlphaFoldDB" id="M4BVP7"/>
<dbReference type="Gene3D" id="1.25.40.660">
    <property type="entry name" value="Vacuolar protein sorting-associated protein 35, helical subcomplex Vps35-C"/>
    <property type="match status" value="1"/>
</dbReference>
<organism evidence="6 7">
    <name type="scientific">Hyaloperonospora arabidopsidis (strain Emoy2)</name>
    <name type="common">Downy mildew agent</name>
    <name type="synonym">Peronospora arabidopsidis</name>
    <dbReference type="NCBI Taxonomy" id="559515"/>
    <lineage>
        <taxon>Eukaryota</taxon>
        <taxon>Sar</taxon>
        <taxon>Stramenopiles</taxon>
        <taxon>Oomycota</taxon>
        <taxon>Peronosporomycetes</taxon>
        <taxon>Peronosporales</taxon>
        <taxon>Peronosporaceae</taxon>
        <taxon>Hyaloperonospora</taxon>
    </lineage>
</organism>
<comment type="subcellular location">
    <subcellularLocation>
        <location evidence="1">Membrane</location>
        <topology evidence="1">Peripheral membrane protein</topology>
    </subcellularLocation>
</comment>
<evidence type="ECO:0000256" key="3">
    <source>
        <dbReference type="ARBA" id="ARBA00022448"/>
    </source>
</evidence>
<dbReference type="PANTHER" id="PTHR11099">
    <property type="entry name" value="VACUOLAR SORTING PROTEIN 35"/>
    <property type="match status" value="1"/>
</dbReference>
<dbReference type="InterPro" id="IPR005378">
    <property type="entry name" value="Vps35"/>
</dbReference>
<dbReference type="Proteomes" id="UP000011713">
    <property type="component" value="Unassembled WGS sequence"/>
</dbReference>
<dbReference type="VEuPathDB" id="FungiDB:HpaG810591"/>
<dbReference type="PANTHER" id="PTHR11099:SF0">
    <property type="entry name" value="VACUOLAR PROTEIN SORTING-ASSOCIATED PROTEIN 35"/>
    <property type="match status" value="1"/>
</dbReference>
<accession>M4BVP7</accession>
<dbReference type="GO" id="GO:0005770">
    <property type="term" value="C:late endosome"/>
    <property type="evidence" value="ECO:0007669"/>
    <property type="project" value="TreeGrafter"/>
</dbReference>
<evidence type="ECO:0000313" key="6">
    <source>
        <dbReference type="EnsemblProtists" id="HpaP810591"/>
    </source>
</evidence>
<dbReference type="GO" id="GO:0042147">
    <property type="term" value="P:retrograde transport, endosome to Golgi"/>
    <property type="evidence" value="ECO:0007669"/>
    <property type="project" value="InterPro"/>
</dbReference>
<dbReference type="GO" id="GO:0030906">
    <property type="term" value="C:retromer, cargo-selective complex"/>
    <property type="evidence" value="ECO:0007669"/>
    <property type="project" value="InterPro"/>
</dbReference>
<dbReference type="GO" id="GO:0006886">
    <property type="term" value="P:intracellular protein transport"/>
    <property type="evidence" value="ECO:0007669"/>
    <property type="project" value="TreeGrafter"/>
</dbReference>
<dbReference type="OMA" id="KAICYEF"/>
<keyword evidence="5" id="KW-0472">Membrane</keyword>
<dbReference type="STRING" id="559515.M4BVP7"/>
<evidence type="ECO:0000256" key="2">
    <source>
        <dbReference type="ARBA" id="ARBA00006536"/>
    </source>
</evidence>
<keyword evidence="4" id="KW-0653">Protein transport</keyword>
<evidence type="ECO:0000313" key="7">
    <source>
        <dbReference type="Proteomes" id="UP000011713"/>
    </source>
</evidence>
<keyword evidence="3" id="KW-0813">Transport</keyword>